<dbReference type="HOGENOM" id="CLU_162436_0_0_2"/>
<dbReference type="Proteomes" id="UP000033101">
    <property type="component" value="Chromosome"/>
</dbReference>
<reference evidence="1 2" key="1">
    <citation type="submission" date="2014-07" db="EMBL/GenBank/DDBJ databases">
        <title>Methanogenic archaea and the global carbon cycle.</title>
        <authorList>
            <person name="Henriksen J.R."/>
            <person name="Luke J."/>
            <person name="Reinhart S."/>
            <person name="Benedict M.N."/>
            <person name="Youngblut N.D."/>
            <person name="Metcalf M.E."/>
            <person name="Whitaker R.J."/>
            <person name="Metcalf W.W."/>
        </authorList>
    </citation>
    <scope>NUCLEOTIDE SEQUENCE [LARGE SCALE GENOMIC DNA]</scope>
    <source>
        <strain evidence="1 2">HB-1</strain>
    </source>
</reference>
<evidence type="ECO:0000313" key="2">
    <source>
        <dbReference type="Proteomes" id="UP000033101"/>
    </source>
</evidence>
<dbReference type="PATRIC" id="fig|1434110.4.peg.3344"/>
<organism evidence="1 2">
    <name type="scientific">Methanosarcina horonobensis HB-1 = JCM 15518</name>
    <dbReference type="NCBI Taxonomy" id="1434110"/>
    <lineage>
        <taxon>Archaea</taxon>
        <taxon>Methanobacteriati</taxon>
        <taxon>Methanobacteriota</taxon>
        <taxon>Stenosarchaea group</taxon>
        <taxon>Methanomicrobia</taxon>
        <taxon>Methanosarcinales</taxon>
        <taxon>Methanosarcinaceae</taxon>
        <taxon>Methanosarcina</taxon>
    </lineage>
</organism>
<dbReference type="KEGG" id="mhor:MSHOH_2601"/>
<sequence>MFVKTRCPVCGNEIYHDISLSALEHLQFEGEKQACRYVIENIEVKDSLPEEELVGNILQGLQKIIHDGIEIEVLIKILQENYGVTETCCMDLIERIRLDLDMYCPDRKRLYFAEPEEPGSYAKKTAFYLAFDSFSAYLICI</sequence>
<evidence type="ECO:0000313" key="1">
    <source>
        <dbReference type="EMBL" id="AKB79084.1"/>
    </source>
</evidence>
<dbReference type="AlphaFoldDB" id="A0A0E3SBA4"/>
<gene>
    <name evidence="1" type="ORF">MSHOH_2601</name>
</gene>
<dbReference type="EMBL" id="CP009516">
    <property type="protein sequence ID" value="AKB79084.1"/>
    <property type="molecule type" value="Genomic_DNA"/>
</dbReference>
<dbReference type="OrthoDB" id="142147at2157"/>
<accession>A0A0E3SBA4</accession>
<name>A0A0E3SBA4_9EURY</name>
<dbReference type="GeneID" id="24831896"/>
<keyword evidence="2" id="KW-1185">Reference proteome</keyword>
<dbReference type="RefSeq" id="WP_204245328.1">
    <property type="nucleotide sequence ID" value="NZ_CP009516.1"/>
</dbReference>
<protein>
    <submittedName>
        <fullName evidence="1">Uncharacterized protein</fullName>
    </submittedName>
</protein>
<proteinExistence type="predicted"/>